<dbReference type="PROSITE" id="PS50088">
    <property type="entry name" value="ANK_REPEAT"/>
    <property type="match status" value="1"/>
</dbReference>
<feature type="repeat" description="ANK" evidence="3">
    <location>
        <begin position="20"/>
        <end position="52"/>
    </location>
</feature>
<dbReference type="PANTHER" id="PTHR24198">
    <property type="entry name" value="ANKYRIN REPEAT AND PROTEIN KINASE DOMAIN-CONTAINING PROTEIN"/>
    <property type="match status" value="1"/>
</dbReference>
<proteinExistence type="predicted"/>
<evidence type="ECO:0000256" key="1">
    <source>
        <dbReference type="ARBA" id="ARBA00022737"/>
    </source>
</evidence>
<dbReference type="SMART" id="SM00248">
    <property type="entry name" value="ANK"/>
    <property type="match status" value="6"/>
</dbReference>
<dbReference type="InterPro" id="IPR036770">
    <property type="entry name" value="Ankyrin_rpt-contain_sf"/>
</dbReference>
<accession>A0ABR1YIW2</accession>
<keyword evidence="1" id="KW-0677">Repeat</keyword>
<name>A0ABR1YIW2_9PEZI</name>
<evidence type="ECO:0000256" key="2">
    <source>
        <dbReference type="ARBA" id="ARBA00023043"/>
    </source>
</evidence>
<keyword evidence="5" id="KW-1185">Reference proteome</keyword>
<dbReference type="SUPFAM" id="SSF48403">
    <property type="entry name" value="Ankyrin repeat"/>
    <property type="match status" value="1"/>
</dbReference>
<protein>
    <submittedName>
        <fullName evidence="4">Ankyrin repeat-containing domain protein</fullName>
    </submittedName>
</protein>
<dbReference type="EMBL" id="JBBWRZ010000008">
    <property type="protein sequence ID" value="KAK8230646.1"/>
    <property type="molecule type" value="Genomic_DNA"/>
</dbReference>
<reference evidence="4 5" key="1">
    <citation type="submission" date="2024-04" db="EMBL/GenBank/DDBJ databases">
        <title>Phyllosticta paracitricarpa is synonymous to the EU quarantine fungus P. citricarpa based on phylogenomic analyses.</title>
        <authorList>
            <consortium name="Lawrence Berkeley National Laboratory"/>
            <person name="Van Ingen-Buijs V.A."/>
            <person name="Van Westerhoven A.C."/>
            <person name="Haridas S."/>
            <person name="Skiadas P."/>
            <person name="Martin F."/>
            <person name="Groenewald J.Z."/>
            <person name="Crous P.W."/>
            <person name="Seidl M.F."/>
        </authorList>
    </citation>
    <scope>NUCLEOTIDE SEQUENCE [LARGE SCALE GENOMIC DNA]</scope>
    <source>
        <strain evidence="4 5">CBS 123374</strain>
    </source>
</reference>
<evidence type="ECO:0000313" key="4">
    <source>
        <dbReference type="EMBL" id="KAK8230646.1"/>
    </source>
</evidence>
<dbReference type="Gene3D" id="1.25.40.20">
    <property type="entry name" value="Ankyrin repeat-containing domain"/>
    <property type="match status" value="2"/>
</dbReference>
<dbReference type="InterPro" id="IPR002110">
    <property type="entry name" value="Ankyrin_rpt"/>
</dbReference>
<keyword evidence="2 3" id="KW-0040">ANK repeat</keyword>
<evidence type="ECO:0000256" key="3">
    <source>
        <dbReference type="PROSITE-ProRule" id="PRU00023"/>
    </source>
</evidence>
<comment type="caution">
    <text evidence="4">The sequence shown here is derived from an EMBL/GenBank/DDBJ whole genome shotgun (WGS) entry which is preliminary data.</text>
</comment>
<dbReference type="PANTHER" id="PTHR24198:SF165">
    <property type="entry name" value="ANKYRIN REPEAT-CONTAINING PROTEIN-RELATED"/>
    <property type="match status" value="1"/>
</dbReference>
<sequence>MAKLLLQAGANINYAYSGGETKTPLTLAICYGPPNLVQTLIDHGARMRASKYKLESGTTGTADPLMVAIRTGNLQAVQMMLEKTPWQNLTRNNALLVAVNTRAPENMRILELLLEGFNPESSTTAASMGRGATVALEILYHNGRSNYVKFAELLLRAGAKVNQAFGTNQVDTPLTLAIKYGPPSLVRTKIEHRAYPRAAKYEANPGSGQIVDPLSIAIKTRNLPAVEILLECNSWERLTRNNELLATINTRTRTIPIDKLAHQETLESWSLSRLLENLNPESSKLFAQMGKGAVKRARADGKKGEIS</sequence>
<dbReference type="Proteomes" id="UP001492380">
    <property type="component" value="Unassembled WGS sequence"/>
</dbReference>
<organism evidence="4 5">
    <name type="scientific">Phyllosticta capitalensis</name>
    <dbReference type="NCBI Taxonomy" id="121624"/>
    <lineage>
        <taxon>Eukaryota</taxon>
        <taxon>Fungi</taxon>
        <taxon>Dikarya</taxon>
        <taxon>Ascomycota</taxon>
        <taxon>Pezizomycotina</taxon>
        <taxon>Dothideomycetes</taxon>
        <taxon>Dothideomycetes incertae sedis</taxon>
        <taxon>Botryosphaeriales</taxon>
        <taxon>Phyllostictaceae</taxon>
        <taxon>Phyllosticta</taxon>
    </lineage>
</organism>
<evidence type="ECO:0000313" key="5">
    <source>
        <dbReference type="Proteomes" id="UP001492380"/>
    </source>
</evidence>
<gene>
    <name evidence="4" type="ORF">HDK90DRAFT_556368</name>
</gene>